<accession>A0AAT9JYP7</accession>
<feature type="domain" description="UvrD-like helicase ATP-binding" evidence="16">
    <location>
        <begin position="4"/>
        <end position="305"/>
    </location>
</feature>
<keyword evidence="2" id="KW-0540">Nuclease</keyword>
<dbReference type="Gene3D" id="3.90.320.10">
    <property type="match status" value="1"/>
</dbReference>
<keyword evidence="6 15" id="KW-0347">Helicase</keyword>
<dbReference type="InterPro" id="IPR011604">
    <property type="entry name" value="PDDEXK-like_dom_sf"/>
</dbReference>
<evidence type="ECO:0000256" key="13">
    <source>
        <dbReference type="ARBA" id="ARBA00034808"/>
    </source>
</evidence>
<evidence type="ECO:0000256" key="9">
    <source>
        <dbReference type="ARBA" id="ARBA00023125"/>
    </source>
</evidence>
<dbReference type="Pfam" id="PF13361">
    <property type="entry name" value="UvrD_C"/>
    <property type="match status" value="2"/>
</dbReference>
<evidence type="ECO:0000256" key="2">
    <source>
        <dbReference type="ARBA" id="ARBA00022722"/>
    </source>
</evidence>
<dbReference type="InterPro" id="IPR011335">
    <property type="entry name" value="Restrct_endonuc-II-like"/>
</dbReference>
<dbReference type="Pfam" id="PF00580">
    <property type="entry name" value="UvrD-helicase"/>
    <property type="match status" value="1"/>
</dbReference>
<evidence type="ECO:0000256" key="15">
    <source>
        <dbReference type="PROSITE-ProRule" id="PRU00560"/>
    </source>
</evidence>
<dbReference type="SUPFAM" id="SSF52980">
    <property type="entry name" value="Restriction endonuclease-like"/>
    <property type="match status" value="1"/>
</dbReference>
<keyword evidence="11" id="KW-0413">Isomerase</keyword>
<evidence type="ECO:0000256" key="12">
    <source>
        <dbReference type="ARBA" id="ARBA00034617"/>
    </source>
</evidence>
<keyword evidence="4" id="KW-0227">DNA damage</keyword>
<dbReference type="AlphaFoldDB" id="A0AAT9JYP7"/>
<evidence type="ECO:0000313" key="17">
    <source>
        <dbReference type="EMBL" id="QFZ91275.2"/>
    </source>
</evidence>
<dbReference type="InterPro" id="IPR014017">
    <property type="entry name" value="DNA_helicase_UvrD-like_C"/>
</dbReference>
<evidence type="ECO:0000256" key="8">
    <source>
        <dbReference type="ARBA" id="ARBA00022840"/>
    </source>
</evidence>
<name>A0AAT9JYP7_SYNEL</name>
<comment type="catalytic activity">
    <reaction evidence="12">
        <text>Couples ATP hydrolysis with the unwinding of duplex DNA by translocating in the 3'-5' direction.</text>
        <dbReference type="EC" id="5.6.2.4"/>
    </reaction>
</comment>
<reference evidence="17" key="1">
    <citation type="submission" date="2024-01" db="EMBL/GenBank/DDBJ databases">
        <title>Synechococcus elongatus PCC 11802, a close yet different native of Synechococcus elongatus PCC 11801.</title>
        <authorList>
            <person name="Jaiswal D."/>
            <person name="Sengupta A."/>
            <person name="Sengupta S."/>
            <person name="Pakrasi H.B."/>
            <person name="Wangikar P."/>
        </authorList>
    </citation>
    <scope>NUCLEOTIDE SEQUENCE</scope>
    <source>
        <strain evidence="17">PCC 11802</strain>
    </source>
</reference>
<dbReference type="InterPro" id="IPR000212">
    <property type="entry name" value="DNA_helicase_UvrD/REP"/>
</dbReference>
<dbReference type="EMBL" id="CP034671">
    <property type="protein sequence ID" value="QFZ91275.2"/>
    <property type="molecule type" value="Genomic_DNA"/>
</dbReference>
<dbReference type="GO" id="GO:0005829">
    <property type="term" value="C:cytosol"/>
    <property type="evidence" value="ECO:0007669"/>
    <property type="project" value="TreeGrafter"/>
</dbReference>
<dbReference type="InterPro" id="IPR014016">
    <property type="entry name" value="UvrD-like_ATP-bd"/>
</dbReference>
<dbReference type="RefSeq" id="WP_208679149.1">
    <property type="nucleotide sequence ID" value="NZ_CP034671.2"/>
</dbReference>
<protein>
    <recommendedName>
        <fullName evidence="13">DNA 3'-5' helicase</fullName>
        <ecNumber evidence="13">5.6.2.4</ecNumber>
    </recommendedName>
</protein>
<dbReference type="GO" id="GO:0033202">
    <property type="term" value="C:DNA helicase complex"/>
    <property type="evidence" value="ECO:0007669"/>
    <property type="project" value="TreeGrafter"/>
</dbReference>
<dbReference type="PANTHER" id="PTHR11070:SF2">
    <property type="entry name" value="ATP-DEPENDENT DNA HELICASE SRS2"/>
    <property type="match status" value="1"/>
</dbReference>
<dbReference type="GO" id="GO:0000725">
    <property type="term" value="P:recombinational repair"/>
    <property type="evidence" value="ECO:0007669"/>
    <property type="project" value="TreeGrafter"/>
</dbReference>
<gene>
    <name evidence="17" type="ORF">EKO22_01725</name>
</gene>
<evidence type="ECO:0000256" key="10">
    <source>
        <dbReference type="ARBA" id="ARBA00023204"/>
    </source>
</evidence>
<keyword evidence="8 15" id="KW-0067">ATP-binding</keyword>
<dbReference type="GO" id="GO:0043138">
    <property type="term" value="F:3'-5' DNA helicase activity"/>
    <property type="evidence" value="ECO:0007669"/>
    <property type="project" value="UniProtKB-EC"/>
</dbReference>
<feature type="binding site" evidence="15">
    <location>
        <begin position="25"/>
        <end position="32"/>
    </location>
    <ligand>
        <name>ATP</name>
        <dbReference type="ChEBI" id="CHEBI:30616"/>
    </ligand>
</feature>
<dbReference type="EC" id="5.6.2.4" evidence="13"/>
<dbReference type="PROSITE" id="PS51198">
    <property type="entry name" value="UVRD_HELICASE_ATP_BIND"/>
    <property type="match status" value="1"/>
</dbReference>
<evidence type="ECO:0000259" key="16">
    <source>
        <dbReference type="PROSITE" id="PS51198"/>
    </source>
</evidence>
<evidence type="ECO:0000256" key="1">
    <source>
        <dbReference type="ARBA" id="ARBA00009922"/>
    </source>
</evidence>
<organism evidence="17">
    <name type="scientific">Synechococcus elongatus PCC 11802</name>
    <dbReference type="NCBI Taxonomy" id="2283154"/>
    <lineage>
        <taxon>Bacteria</taxon>
        <taxon>Bacillati</taxon>
        <taxon>Cyanobacteriota</taxon>
        <taxon>Cyanophyceae</taxon>
        <taxon>Synechococcales</taxon>
        <taxon>Synechococcaceae</taxon>
        <taxon>Synechococcus</taxon>
    </lineage>
</organism>
<dbReference type="Gene3D" id="1.10.10.160">
    <property type="match status" value="1"/>
</dbReference>
<evidence type="ECO:0000256" key="5">
    <source>
        <dbReference type="ARBA" id="ARBA00022801"/>
    </source>
</evidence>
<evidence type="ECO:0000256" key="3">
    <source>
        <dbReference type="ARBA" id="ARBA00022741"/>
    </source>
</evidence>
<proteinExistence type="inferred from homology"/>
<keyword evidence="3 15" id="KW-0547">Nucleotide-binding</keyword>
<keyword evidence="9" id="KW-0238">DNA-binding</keyword>
<comment type="catalytic activity">
    <reaction evidence="14">
        <text>ATP + H2O = ADP + phosphate + H(+)</text>
        <dbReference type="Rhea" id="RHEA:13065"/>
        <dbReference type="ChEBI" id="CHEBI:15377"/>
        <dbReference type="ChEBI" id="CHEBI:15378"/>
        <dbReference type="ChEBI" id="CHEBI:30616"/>
        <dbReference type="ChEBI" id="CHEBI:43474"/>
        <dbReference type="ChEBI" id="CHEBI:456216"/>
        <dbReference type="EC" id="5.6.2.4"/>
    </reaction>
</comment>
<evidence type="ECO:0000256" key="7">
    <source>
        <dbReference type="ARBA" id="ARBA00022839"/>
    </source>
</evidence>
<sequence>MFFSQANPQQQQAIATTEGPLLIIAGPGSGKTFTLVERIIYLITHKDVAPENLFVVTFTDKAAQELTTRIANRLIEIGARFNLNEMYLGTFHSICLRWLDDHREFTRLKRNFTMMDQFDQQYFLYRRLKEYEAIPNSELVIGDREQSSWNKSQSLLKWLNTVTEEALDADTLIKAPDLEVSVLGQCYALYQKHLEEENAIDFSTIQLEALKLLKNSPTILSELQSKLQYLMVDEYQDTNTIQELILNLIAGATPEKRPNLCVVGDDDQGLYRFRGATIRNILQFKDKFPDGHCQQVRLTTNYRSHPDIIDFYNRWMKGQEWEHDGQEFRYQKQIEPREAEFPTVPTVPTVVKVAGQTAQVWHEEVLAFLHTLRDQGNLTDLNQVAFLFRSVKSDKAVALSQFLERNGINVYSPRSDQFFEREEIRLMIGALIFLFPQFPEIRKWADDAHLKIWDYYDQECFALFAQELRKPENQSLLRWARAIAKNHLTLTQNADYAFSGLFYRLLQFPLFSRYLGEDLLKQKGIQNSRAMRNLAIFSQLLDKFEYLYTVQVLTPGFLDKNIKDLFNQFFRFLQDGGIDEYEDTSEYAPSGCVSFLTIHQSKGLEFPVVIVGSLEASPRKQHAPLNEVLENDYLLRPPFEPLELTKFFDFRRLFYTAFSRAQNLLVLTCLEKQGRGQTPFKHFLDFYRELPYWRDPSFKPVAIPLEQVKDVNLKREYSFTSHLTLFENCAEQYRFFKELEFAPSETNSILFGTVVHQTIEDIHKTVLRGEEHKLSEEQVIRWFDSNYAYLTKRERAYLAPNVKRAALEQVIRYYRRNQGNWTHIQEAEVDVSLVKDEYILSGNIDLIQGEDNTVEIVDFKSEKKLDVNNPKDRKKLDRYRRQLEVYAHIVEERTGHTVSKMHLYYTSEESGNPYVTLPKDTRSIERTIATFDQVVHRIEGKDFGLAERPTKLCKGCDMRFYCDAKNWKLEKLNH</sequence>
<evidence type="ECO:0000256" key="11">
    <source>
        <dbReference type="ARBA" id="ARBA00023235"/>
    </source>
</evidence>
<dbReference type="Gene3D" id="3.40.50.300">
    <property type="entry name" value="P-loop containing nucleotide triphosphate hydrolases"/>
    <property type="match status" value="3"/>
</dbReference>
<keyword evidence="5 15" id="KW-0378">Hydrolase</keyword>
<comment type="similarity">
    <text evidence="1">Belongs to the helicase family. UvrD subfamily.</text>
</comment>
<dbReference type="GO" id="GO:0004527">
    <property type="term" value="F:exonuclease activity"/>
    <property type="evidence" value="ECO:0007669"/>
    <property type="project" value="UniProtKB-KW"/>
</dbReference>
<evidence type="ECO:0000256" key="6">
    <source>
        <dbReference type="ARBA" id="ARBA00022806"/>
    </source>
</evidence>
<dbReference type="GO" id="GO:0003677">
    <property type="term" value="F:DNA binding"/>
    <property type="evidence" value="ECO:0007669"/>
    <property type="project" value="UniProtKB-KW"/>
</dbReference>
<evidence type="ECO:0000256" key="4">
    <source>
        <dbReference type="ARBA" id="ARBA00022763"/>
    </source>
</evidence>
<dbReference type="CDD" id="cd17932">
    <property type="entry name" value="DEXQc_UvrD"/>
    <property type="match status" value="1"/>
</dbReference>
<dbReference type="InterPro" id="IPR027417">
    <property type="entry name" value="P-loop_NTPase"/>
</dbReference>
<evidence type="ECO:0000256" key="14">
    <source>
        <dbReference type="ARBA" id="ARBA00048988"/>
    </source>
</evidence>
<dbReference type="GO" id="GO:0005524">
    <property type="term" value="F:ATP binding"/>
    <property type="evidence" value="ECO:0007669"/>
    <property type="project" value="UniProtKB-UniRule"/>
</dbReference>
<keyword evidence="10" id="KW-0234">DNA repair</keyword>
<dbReference type="Pfam" id="PF12705">
    <property type="entry name" value="PDDEXK_1"/>
    <property type="match status" value="1"/>
</dbReference>
<dbReference type="SUPFAM" id="SSF52540">
    <property type="entry name" value="P-loop containing nucleoside triphosphate hydrolases"/>
    <property type="match status" value="1"/>
</dbReference>
<dbReference type="InterPro" id="IPR038726">
    <property type="entry name" value="PDDEXK_AddAB-type"/>
</dbReference>
<dbReference type="PANTHER" id="PTHR11070">
    <property type="entry name" value="UVRD / RECB / PCRA DNA HELICASE FAMILY MEMBER"/>
    <property type="match status" value="1"/>
</dbReference>
<dbReference type="InterPro" id="IPR013986">
    <property type="entry name" value="DExx_box_DNA_helicase_dom_sf"/>
</dbReference>
<keyword evidence="7" id="KW-0269">Exonuclease</keyword>